<dbReference type="Pfam" id="PF00087">
    <property type="entry name" value="Toxin_TOLIP"/>
    <property type="match status" value="1"/>
</dbReference>
<evidence type="ECO:0000256" key="1">
    <source>
        <dbReference type="ARBA" id="ARBA00004236"/>
    </source>
</evidence>
<dbReference type="PANTHER" id="PTHR16983:SF10">
    <property type="entry name" value="PROTEIN QUIVER"/>
    <property type="match status" value="1"/>
</dbReference>
<comment type="subcellular location">
    <subcellularLocation>
        <location evidence="1">Cell membrane</location>
    </subcellularLocation>
</comment>
<dbReference type="OrthoDB" id="9900838at2759"/>
<accession>A0A6P7X7A8</accession>
<feature type="chain" id="PRO_5027650838" evidence="6">
    <location>
        <begin position="21"/>
        <end position="121"/>
    </location>
</feature>
<keyword evidence="5" id="KW-0325">Glycoprotein</keyword>
<evidence type="ECO:0000256" key="6">
    <source>
        <dbReference type="SAM" id="SignalP"/>
    </source>
</evidence>
<dbReference type="SUPFAM" id="SSF57302">
    <property type="entry name" value="Snake toxin-like"/>
    <property type="match status" value="1"/>
</dbReference>
<keyword evidence="2" id="KW-1003">Cell membrane</keyword>
<evidence type="ECO:0000256" key="2">
    <source>
        <dbReference type="ARBA" id="ARBA00022475"/>
    </source>
</evidence>
<dbReference type="PANTHER" id="PTHR16983">
    <property type="entry name" value="UPAR/LY6 DOMAIN-CONTAINING PROTEIN"/>
    <property type="match status" value="1"/>
</dbReference>
<dbReference type="InterPro" id="IPR045860">
    <property type="entry name" value="Snake_toxin-like_sf"/>
</dbReference>
<feature type="domain" description="UPAR/Ly6" evidence="7">
    <location>
        <begin position="21"/>
        <end position="106"/>
    </location>
</feature>
<dbReference type="GeneID" id="115460472"/>
<dbReference type="InterPro" id="IPR051110">
    <property type="entry name" value="Ly-6/neurotoxin-like_GPI-ap"/>
</dbReference>
<organism evidence="8 9">
    <name type="scientific">Microcaecilia unicolor</name>
    <dbReference type="NCBI Taxonomy" id="1415580"/>
    <lineage>
        <taxon>Eukaryota</taxon>
        <taxon>Metazoa</taxon>
        <taxon>Chordata</taxon>
        <taxon>Craniata</taxon>
        <taxon>Vertebrata</taxon>
        <taxon>Euteleostomi</taxon>
        <taxon>Amphibia</taxon>
        <taxon>Gymnophiona</taxon>
        <taxon>Siphonopidae</taxon>
        <taxon>Microcaecilia</taxon>
    </lineage>
</organism>
<evidence type="ECO:0000313" key="9">
    <source>
        <dbReference type="RefSeq" id="XP_030046089.1"/>
    </source>
</evidence>
<protein>
    <submittedName>
        <fullName evidence="9">Lymphocyte antigen 6E-like</fullName>
    </submittedName>
</protein>
<evidence type="ECO:0000256" key="4">
    <source>
        <dbReference type="ARBA" id="ARBA00023136"/>
    </source>
</evidence>
<dbReference type="Gene3D" id="2.10.60.10">
    <property type="entry name" value="CD59"/>
    <property type="match status" value="1"/>
</dbReference>
<dbReference type="InParanoid" id="A0A6P7X7A8"/>
<evidence type="ECO:0000259" key="7">
    <source>
        <dbReference type="SMART" id="SM00134"/>
    </source>
</evidence>
<dbReference type="InterPro" id="IPR016054">
    <property type="entry name" value="LY6_UPA_recep-like"/>
</dbReference>
<dbReference type="AlphaFoldDB" id="A0A6P7X7A8"/>
<keyword evidence="8" id="KW-1185">Reference proteome</keyword>
<name>A0A6P7X7A8_9AMPH</name>
<proteinExistence type="predicted"/>
<dbReference type="FunCoup" id="A0A6P7X7A8">
    <property type="interactions" value="18"/>
</dbReference>
<dbReference type="SMART" id="SM00134">
    <property type="entry name" value="LU"/>
    <property type="match status" value="1"/>
</dbReference>
<dbReference type="InterPro" id="IPR035076">
    <property type="entry name" value="Toxin/TOLIP"/>
</dbReference>
<evidence type="ECO:0000256" key="5">
    <source>
        <dbReference type="ARBA" id="ARBA00023180"/>
    </source>
</evidence>
<gene>
    <name evidence="9" type="primary">LOC115460472</name>
</gene>
<keyword evidence="3 6" id="KW-0732">Signal</keyword>
<dbReference type="Proteomes" id="UP000515156">
    <property type="component" value="Chromosome 1"/>
</dbReference>
<feature type="signal peptide" evidence="6">
    <location>
        <begin position="1"/>
        <end position="20"/>
    </location>
</feature>
<evidence type="ECO:0000256" key="3">
    <source>
        <dbReference type="ARBA" id="ARBA00022729"/>
    </source>
</evidence>
<reference evidence="9" key="1">
    <citation type="submission" date="2025-08" db="UniProtKB">
        <authorList>
            <consortium name="RefSeq"/>
        </authorList>
    </citation>
    <scope>IDENTIFICATION</scope>
</reference>
<dbReference type="KEGG" id="muo:115460472"/>
<sequence>MRTVLLSLLAAALCLHTAHSLQCYTCFEIEEKSICSTITHCSSDGQYCLTNVTSVSGKTVITKQCVTVCTPVETENKGTKISNSSFQTDLCNYNGAKSVRISYLTLLISVGFVSSLLRAGL</sequence>
<dbReference type="GO" id="GO:0005886">
    <property type="term" value="C:plasma membrane"/>
    <property type="evidence" value="ECO:0007669"/>
    <property type="project" value="UniProtKB-SubCell"/>
</dbReference>
<evidence type="ECO:0000313" key="8">
    <source>
        <dbReference type="Proteomes" id="UP000515156"/>
    </source>
</evidence>
<dbReference type="RefSeq" id="XP_030046089.1">
    <property type="nucleotide sequence ID" value="XM_030190229.1"/>
</dbReference>
<keyword evidence="4" id="KW-0472">Membrane</keyword>
<dbReference type="FunFam" id="2.10.60.10:FF:000003">
    <property type="entry name" value="lymphocyte antigen 6E isoform X1"/>
    <property type="match status" value="1"/>
</dbReference>